<accession>A0A6B0VT50</accession>
<evidence type="ECO:0000259" key="1">
    <source>
        <dbReference type="Pfam" id="PF20576"/>
    </source>
</evidence>
<dbReference type="Pfam" id="PF20576">
    <property type="entry name" value="HEWD"/>
    <property type="match status" value="1"/>
</dbReference>
<gene>
    <name evidence="2" type="ORF">GS429_16915</name>
</gene>
<dbReference type="InterPro" id="IPR046782">
    <property type="entry name" value="HEWD"/>
</dbReference>
<reference evidence="2 3" key="1">
    <citation type="submission" date="2020-01" db="EMBL/GenBank/DDBJ databases">
        <title>Natronorubrum sp. JWXQ-INN 674 isolated from Inner Mongolia Autonomous Region of China.</title>
        <authorList>
            <person name="Xue Q."/>
        </authorList>
    </citation>
    <scope>NUCLEOTIDE SEQUENCE [LARGE SCALE GENOMIC DNA]</scope>
    <source>
        <strain evidence="2 3">JWXQ-INN-674</strain>
    </source>
</reference>
<evidence type="ECO:0000313" key="2">
    <source>
        <dbReference type="EMBL" id="MXV63709.1"/>
    </source>
</evidence>
<sequence length="63" mass="7316">MSPQVRTPTARVCERCDRAEHWDTTLEAWQLVRKDGEKQVGNPHCLHEWDINGTFNPVVQNKS</sequence>
<dbReference type="AlphaFoldDB" id="A0A6B0VT50"/>
<keyword evidence="3" id="KW-1185">Reference proteome</keyword>
<dbReference type="Proteomes" id="UP000434101">
    <property type="component" value="Unassembled WGS sequence"/>
</dbReference>
<evidence type="ECO:0000313" key="3">
    <source>
        <dbReference type="Proteomes" id="UP000434101"/>
    </source>
</evidence>
<name>A0A6B0VT50_9EURY</name>
<dbReference type="RefSeq" id="WP_160066525.1">
    <property type="nucleotide sequence ID" value="NZ_WUYX01000060.1"/>
</dbReference>
<organism evidence="2 3">
    <name type="scientific">Natronorubrum halalkaliphilum</name>
    <dbReference type="NCBI Taxonomy" id="2691917"/>
    <lineage>
        <taxon>Archaea</taxon>
        <taxon>Methanobacteriati</taxon>
        <taxon>Methanobacteriota</taxon>
        <taxon>Stenosarchaea group</taxon>
        <taxon>Halobacteria</taxon>
        <taxon>Halobacteriales</taxon>
        <taxon>Natrialbaceae</taxon>
        <taxon>Natronorubrum</taxon>
    </lineage>
</organism>
<comment type="caution">
    <text evidence="2">The sequence shown here is derived from an EMBL/GenBank/DDBJ whole genome shotgun (WGS) entry which is preliminary data.</text>
</comment>
<dbReference type="EMBL" id="WUYX01000060">
    <property type="protein sequence ID" value="MXV63709.1"/>
    <property type="molecule type" value="Genomic_DNA"/>
</dbReference>
<dbReference type="OrthoDB" id="212207at2157"/>
<proteinExistence type="predicted"/>
<protein>
    <recommendedName>
        <fullName evidence="1">HEWD domain-containing protein</fullName>
    </recommendedName>
</protein>
<feature type="domain" description="HEWD" evidence="1">
    <location>
        <begin position="1"/>
        <end position="60"/>
    </location>
</feature>